<evidence type="ECO:0000256" key="5">
    <source>
        <dbReference type="ARBA" id="ARBA00023012"/>
    </source>
</evidence>
<evidence type="ECO:0000256" key="3">
    <source>
        <dbReference type="ARBA" id="ARBA00022679"/>
    </source>
</evidence>
<evidence type="ECO:0000256" key="4">
    <source>
        <dbReference type="ARBA" id="ARBA00022777"/>
    </source>
</evidence>
<dbReference type="Gene3D" id="3.30.565.10">
    <property type="entry name" value="Histidine kinase-like ATPase, C-terminal domain"/>
    <property type="match status" value="1"/>
</dbReference>
<dbReference type="OrthoDB" id="7933832at2"/>
<sequence>MLIDILIGLGSPGARRRDIVTARPRGDAVAPQSFCGTLNETLGRIEAGAAKMQSEAEAEAASRYTNYARDISTASQHLSRVLADLWRQNDAEPTPRSETFDVGEAVEEAVRLVRPLRAAKGIDIELDLASETAPDGRGSGARPRAAGDRRFVQQILLNLLSNALKFGPVGSRVRVSVESGDIVAIRVADAGPGIPLEDRHRIFEPFERLESREQGMGLGLAISSRYALAMQGRLYAEESELGGAALILELPSALSSERD</sequence>
<evidence type="ECO:0000256" key="2">
    <source>
        <dbReference type="ARBA" id="ARBA00012438"/>
    </source>
</evidence>
<organism evidence="7 8">
    <name type="scientific">Pacificimonas flava</name>
    <dbReference type="NCBI Taxonomy" id="1234595"/>
    <lineage>
        <taxon>Bacteria</taxon>
        <taxon>Pseudomonadati</taxon>
        <taxon>Pseudomonadota</taxon>
        <taxon>Alphaproteobacteria</taxon>
        <taxon>Sphingomonadales</taxon>
        <taxon>Sphingosinicellaceae</taxon>
        <taxon>Pacificimonas</taxon>
    </lineage>
</organism>
<dbReference type="RefSeq" id="WP_008599605.1">
    <property type="nucleotide sequence ID" value="NZ_AMRV01000001.1"/>
</dbReference>
<dbReference type="PANTHER" id="PTHR43711">
    <property type="entry name" value="TWO-COMPONENT HISTIDINE KINASE"/>
    <property type="match status" value="1"/>
</dbReference>
<comment type="caution">
    <text evidence="7">The sequence shown here is derived from an EMBL/GenBank/DDBJ whole genome shotgun (WGS) entry which is preliminary data.</text>
</comment>
<dbReference type="EMBL" id="AMRV01000001">
    <property type="protein sequence ID" value="EMD84288.1"/>
    <property type="molecule type" value="Genomic_DNA"/>
</dbReference>
<dbReference type="InterPro" id="IPR005467">
    <property type="entry name" value="His_kinase_dom"/>
</dbReference>
<reference evidence="7 8" key="1">
    <citation type="journal article" date="2013" name="Genome Announc.">
        <title>Draft Genome Sequence of Strain JLT2015T, Belonging to the Family Sphingomonadaceae of the Alphaproteobacteria.</title>
        <authorList>
            <person name="Tang K."/>
            <person name="Liu K."/>
            <person name="Li S."/>
            <person name="Jiao N."/>
        </authorList>
    </citation>
    <scope>NUCLEOTIDE SEQUENCE [LARGE SCALE GENOMIC DNA]</scope>
    <source>
        <strain evidence="7 8">JLT2015</strain>
    </source>
</reference>
<proteinExistence type="predicted"/>
<evidence type="ECO:0000313" key="8">
    <source>
        <dbReference type="Proteomes" id="UP000011717"/>
    </source>
</evidence>
<dbReference type="InterPro" id="IPR036890">
    <property type="entry name" value="HATPase_C_sf"/>
</dbReference>
<dbReference type="GO" id="GO:0004673">
    <property type="term" value="F:protein histidine kinase activity"/>
    <property type="evidence" value="ECO:0007669"/>
    <property type="project" value="UniProtKB-EC"/>
</dbReference>
<name>M2U8H9_9SPHN</name>
<dbReference type="PRINTS" id="PR00344">
    <property type="entry name" value="BCTRLSENSOR"/>
</dbReference>
<dbReference type="Pfam" id="PF02518">
    <property type="entry name" value="HATPase_c"/>
    <property type="match status" value="1"/>
</dbReference>
<keyword evidence="3" id="KW-0808">Transferase</keyword>
<evidence type="ECO:0000259" key="6">
    <source>
        <dbReference type="PROSITE" id="PS50109"/>
    </source>
</evidence>
<gene>
    <name evidence="7" type="ORF">C725_0218</name>
</gene>
<accession>M2U8H9</accession>
<dbReference type="InterPro" id="IPR004358">
    <property type="entry name" value="Sig_transdc_His_kin-like_C"/>
</dbReference>
<dbReference type="EC" id="2.7.13.3" evidence="2"/>
<feature type="domain" description="Histidine kinase" evidence="6">
    <location>
        <begin position="33"/>
        <end position="254"/>
    </location>
</feature>
<comment type="catalytic activity">
    <reaction evidence="1">
        <text>ATP + protein L-histidine = ADP + protein N-phospho-L-histidine.</text>
        <dbReference type="EC" id="2.7.13.3"/>
    </reaction>
</comment>
<keyword evidence="4 7" id="KW-0418">Kinase</keyword>
<dbReference type="CDD" id="cd00075">
    <property type="entry name" value="HATPase"/>
    <property type="match status" value="1"/>
</dbReference>
<dbReference type="GO" id="GO:0000160">
    <property type="term" value="P:phosphorelay signal transduction system"/>
    <property type="evidence" value="ECO:0007669"/>
    <property type="project" value="UniProtKB-KW"/>
</dbReference>
<evidence type="ECO:0000313" key="7">
    <source>
        <dbReference type="EMBL" id="EMD84288.1"/>
    </source>
</evidence>
<keyword evidence="5" id="KW-0902">Two-component regulatory system</keyword>
<dbReference type="InterPro" id="IPR050736">
    <property type="entry name" value="Sensor_HK_Regulatory"/>
</dbReference>
<dbReference type="PANTHER" id="PTHR43711:SF1">
    <property type="entry name" value="HISTIDINE KINASE 1"/>
    <property type="match status" value="1"/>
</dbReference>
<keyword evidence="8" id="KW-1185">Reference proteome</keyword>
<dbReference type="PROSITE" id="PS50109">
    <property type="entry name" value="HIS_KIN"/>
    <property type="match status" value="1"/>
</dbReference>
<dbReference type="InterPro" id="IPR003594">
    <property type="entry name" value="HATPase_dom"/>
</dbReference>
<dbReference type="AlphaFoldDB" id="M2U8H9"/>
<evidence type="ECO:0000256" key="1">
    <source>
        <dbReference type="ARBA" id="ARBA00000085"/>
    </source>
</evidence>
<protein>
    <recommendedName>
        <fullName evidence="2">histidine kinase</fullName>
        <ecNumber evidence="2">2.7.13.3</ecNumber>
    </recommendedName>
</protein>
<dbReference type="SUPFAM" id="SSF55874">
    <property type="entry name" value="ATPase domain of HSP90 chaperone/DNA topoisomerase II/histidine kinase"/>
    <property type="match status" value="1"/>
</dbReference>
<dbReference type="Proteomes" id="UP000011717">
    <property type="component" value="Unassembled WGS sequence"/>
</dbReference>
<dbReference type="SMART" id="SM00387">
    <property type="entry name" value="HATPase_c"/>
    <property type="match status" value="1"/>
</dbReference>